<organism evidence="1 2">
    <name type="scientific">Sphaerisporangium flaviroseum</name>
    <dbReference type="NCBI Taxonomy" id="509199"/>
    <lineage>
        <taxon>Bacteria</taxon>
        <taxon>Bacillati</taxon>
        <taxon>Actinomycetota</taxon>
        <taxon>Actinomycetes</taxon>
        <taxon>Streptosporangiales</taxon>
        <taxon>Streptosporangiaceae</taxon>
        <taxon>Sphaerisporangium</taxon>
    </lineage>
</organism>
<dbReference type="Pfam" id="PF15586">
    <property type="entry name" value="Imm8"/>
    <property type="match status" value="1"/>
</dbReference>
<protein>
    <submittedName>
        <fullName evidence="1">Uncharacterized protein</fullName>
    </submittedName>
</protein>
<dbReference type="RefSeq" id="WP_344951853.1">
    <property type="nucleotide sequence ID" value="NZ_BAAAZR010000050.1"/>
</dbReference>
<proteinExistence type="predicted"/>
<evidence type="ECO:0000313" key="1">
    <source>
        <dbReference type="EMBL" id="GAA3841111.1"/>
    </source>
</evidence>
<name>A0ABP7JCM7_9ACTN</name>
<evidence type="ECO:0000313" key="2">
    <source>
        <dbReference type="Proteomes" id="UP001500888"/>
    </source>
</evidence>
<gene>
    <name evidence="1" type="ORF">GCM10022226_74460</name>
</gene>
<sequence length="118" mass="13290">MKAEITDFHSPDIDWEGAAPAEWRARHNVLVQLFVGPRGGKGAESFTLMACTPQFIAELVRESGVVDGRHHLVMASLDRELIEGHLRRHIESLEAYDWSGLTLKISRFGLWEGADYSE</sequence>
<dbReference type="EMBL" id="BAAAZR010000050">
    <property type="protein sequence ID" value="GAA3841111.1"/>
    <property type="molecule type" value="Genomic_DNA"/>
</dbReference>
<keyword evidence="2" id="KW-1185">Reference proteome</keyword>
<reference evidence="2" key="1">
    <citation type="journal article" date="2019" name="Int. J. Syst. Evol. Microbiol.">
        <title>The Global Catalogue of Microorganisms (GCM) 10K type strain sequencing project: providing services to taxonomists for standard genome sequencing and annotation.</title>
        <authorList>
            <consortium name="The Broad Institute Genomics Platform"/>
            <consortium name="The Broad Institute Genome Sequencing Center for Infectious Disease"/>
            <person name="Wu L."/>
            <person name="Ma J."/>
        </authorList>
    </citation>
    <scope>NUCLEOTIDE SEQUENCE [LARGE SCALE GENOMIC DNA]</scope>
    <source>
        <strain evidence="2">JCM 16908</strain>
    </source>
</reference>
<dbReference type="Proteomes" id="UP001500888">
    <property type="component" value="Unassembled WGS sequence"/>
</dbReference>
<accession>A0ABP7JCM7</accession>
<comment type="caution">
    <text evidence="1">The sequence shown here is derived from an EMBL/GenBank/DDBJ whole genome shotgun (WGS) entry which is preliminary data.</text>
</comment>
<dbReference type="InterPro" id="IPR028964">
    <property type="entry name" value="Imm8"/>
</dbReference>